<protein>
    <submittedName>
        <fullName evidence="2">Uncharacterized protein</fullName>
    </submittedName>
</protein>
<keyword evidence="1" id="KW-1133">Transmembrane helix</keyword>
<proteinExistence type="predicted"/>
<keyword evidence="1" id="KW-0472">Membrane</keyword>
<keyword evidence="1" id="KW-0812">Transmembrane</keyword>
<gene>
    <name evidence="2" type="ORF">BFAG_04118</name>
</gene>
<organism evidence="2 3">
    <name type="scientific">Bacteroides fragilis 3_1_12</name>
    <dbReference type="NCBI Taxonomy" id="457424"/>
    <lineage>
        <taxon>Bacteria</taxon>
        <taxon>Pseudomonadati</taxon>
        <taxon>Bacteroidota</taxon>
        <taxon>Bacteroidia</taxon>
        <taxon>Bacteroidales</taxon>
        <taxon>Bacteroidaceae</taxon>
        <taxon>Bacteroides</taxon>
    </lineage>
</organism>
<evidence type="ECO:0000313" key="2">
    <source>
        <dbReference type="EMBL" id="EFR55420.1"/>
    </source>
</evidence>
<name>A0ABN0BRF6_BACFG</name>
<accession>A0ABN0BRF6</accession>
<sequence>MAYSMVGQIGVFYCLFLVLVSPDISLMLFGDTVLISGKLKQRVLDIYKISLQKQYVGDGISVRFLSLLY</sequence>
<feature type="transmembrane region" description="Helical" evidence="1">
    <location>
        <begin position="6"/>
        <end position="30"/>
    </location>
</feature>
<evidence type="ECO:0000256" key="1">
    <source>
        <dbReference type="SAM" id="Phobius"/>
    </source>
</evidence>
<evidence type="ECO:0000313" key="3">
    <source>
        <dbReference type="Proteomes" id="UP000005101"/>
    </source>
</evidence>
<dbReference type="EMBL" id="EQ973217">
    <property type="protein sequence ID" value="EFR55420.1"/>
    <property type="molecule type" value="Genomic_DNA"/>
</dbReference>
<keyword evidence="3" id="KW-1185">Reference proteome</keyword>
<dbReference type="Proteomes" id="UP000005101">
    <property type="component" value="Unassembled WGS sequence"/>
</dbReference>
<reference evidence="2 3" key="1">
    <citation type="submission" date="2008-12" db="EMBL/GenBank/DDBJ databases">
        <title>Annotation of Bacteroides fragilis strain 3_1_12.</title>
        <authorList>
            <consortium name="The Broad Institute Genome Sequencing Platform"/>
            <person name="Ward D."/>
            <person name="Young S.K."/>
            <person name="Kodira C.D."/>
            <person name="Zeng Q."/>
            <person name="Koehrsen M."/>
            <person name="Alvarado L."/>
            <person name="Berlin A."/>
            <person name="Borenstein D."/>
            <person name="Chen Z."/>
            <person name="Engels R."/>
            <person name="Freedman E."/>
            <person name="Gellesch M."/>
            <person name="Goldberg J."/>
            <person name="Griggs A."/>
            <person name="Gujja S."/>
            <person name="Heiman D."/>
            <person name="Hepburn T."/>
            <person name="Howarth C."/>
            <person name="Jen D."/>
            <person name="Larson L."/>
            <person name="Lewis B."/>
            <person name="Mehta T."/>
            <person name="Park D."/>
            <person name="Pearson M."/>
            <person name="Roberts A."/>
            <person name="Saif S."/>
            <person name="Shea T."/>
            <person name="Shenoy N."/>
            <person name="Sisk P."/>
            <person name="Stolte C."/>
            <person name="Sykes S."/>
            <person name="Walk T."/>
            <person name="White J."/>
            <person name="Yandava C."/>
            <person name="Allen-Vercoe E."/>
            <person name="Strauss J."/>
            <person name="Ambrose C."/>
            <person name="Lander E."/>
            <person name="Nusbaum C."/>
            <person name="Galagan J."/>
            <person name="Birren B."/>
        </authorList>
    </citation>
    <scope>NUCLEOTIDE SEQUENCE [LARGE SCALE GENOMIC DNA]</scope>
    <source>
        <strain evidence="2 3">3_1_12</strain>
    </source>
</reference>